<feature type="chain" id="PRO_5032743933" evidence="1">
    <location>
        <begin position="32"/>
        <end position="356"/>
    </location>
</feature>
<protein>
    <submittedName>
        <fullName evidence="2">DUF3080 family protein</fullName>
    </submittedName>
</protein>
<dbReference type="KEGG" id="snan:I6N98_07590"/>
<name>A0A7T4R3M9_9GAMM</name>
<organism evidence="2 3">
    <name type="scientific">Spongiibacter nanhainus</name>
    <dbReference type="NCBI Taxonomy" id="2794344"/>
    <lineage>
        <taxon>Bacteria</taxon>
        <taxon>Pseudomonadati</taxon>
        <taxon>Pseudomonadota</taxon>
        <taxon>Gammaproteobacteria</taxon>
        <taxon>Cellvibrionales</taxon>
        <taxon>Spongiibacteraceae</taxon>
        <taxon>Spongiibacter</taxon>
    </lineage>
</organism>
<accession>A0A7T4R3M9</accession>
<reference evidence="2 3" key="1">
    <citation type="submission" date="2020-12" db="EMBL/GenBank/DDBJ databases">
        <authorList>
            <person name="Shan Y."/>
        </authorList>
    </citation>
    <scope>NUCLEOTIDE SEQUENCE [LARGE SCALE GENOMIC DNA]</scope>
    <source>
        <strain evidence="3">csc3.9</strain>
    </source>
</reference>
<feature type="signal peptide" evidence="1">
    <location>
        <begin position="1"/>
        <end position="31"/>
    </location>
</feature>
<dbReference type="PROSITE" id="PS51257">
    <property type="entry name" value="PROKAR_LIPOPROTEIN"/>
    <property type="match status" value="1"/>
</dbReference>
<evidence type="ECO:0000313" key="2">
    <source>
        <dbReference type="EMBL" id="QQD19695.1"/>
    </source>
</evidence>
<proteinExistence type="predicted"/>
<sequence>MRAFLSAPPRLAALALLIALSACDSTSSANSAWEDYLTRLSRVLDVAIPDPAPPPYPQFPRTRELALTFSQSDINLLEFLRLRRCKLRETLAERNSILGRHGDASSHLIFDLRFLNEAPACIEELKADDDSELAQALIDAQASKQRDLPARLFMALLAGKEFRQIWQPPQRQRDYPPQEADPAVQALRQWQRWQAAWLRGEWQHSGDALLESLGQLRHGRGGELLAFQQTTLDGLRRSTAMIRQRVEGRPLCLNRQPINEARYFQNVVSQFFITGLQRQASDANRHQLALLGAVRQIEADLAGALSASGNAIPETYRQWQRQRDALLDAAKAAQRDHVAAVEALLSQCGLAPGREP</sequence>
<dbReference type="AlphaFoldDB" id="A0A7T4R3M9"/>
<gene>
    <name evidence="2" type="ORF">I6N98_07590</name>
</gene>
<dbReference type="Pfam" id="PF11279">
    <property type="entry name" value="DUF3080"/>
    <property type="match status" value="1"/>
</dbReference>
<dbReference type="EMBL" id="CP066167">
    <property type="protein sequence ID" value="QQD19695.1"/>
    <property type="molecule type" value="Genomic_DNA"/>
</dbReference>
<evidence type="ECO:0000313" key="3">
    <source>
        <dbReference type="Proteomes" id="UP000596063"/>
    </source>
</evidence>
<keyword evidence="1" id="KW-0732">Signal</keyword>
<dbReference type="InterPro" id="IPR021431">
    <property type="entry name" value="DUF3080"/>
</dbReference>
<evidence type="ECO:0000256" key="1">
    <source>
        <dbReference type="SAM" id="SignalP"/>
    </source>
</evidence>
<keyword evidence="3" id="KW-1185">Reference proteome</keyword>
<dbReference type="RefSeq" id="WP_198571179.1">
    <property type="nucleotide sequence ID" value="NZ_CP066167.1"/>
</dbReference>
<dbReference type="Proteomes" id="UP000596063">
    <property type="component" value="Chromosome"/>
</dbReference>